<protein>
    <submittedName>
        <fullName evidence="2">Uncharacterized protein</fullName>
    </submittedName>
</protein>
<reference evidence="2" key="1">
    <citation type="journal article" date="2020" name="Nat. Commun.">
        <title>Large-scale genome sequencing of mycorrhizal fungi provides insights into the early evolution of symbiotic traits.</title>
        <authorList>
            <person name="Miyauchi S."/>
            <person name="Kiss E."/>
            <person name="Kuo A."/>
            <person name="Drula E."/>
            <person name="Kohler A."/>
            <person name="Sanchez-Garcia M."/>
            <person name="Morin E."/>
            <person name="Andreopoulos B."/>
            <person name="Barry K.W."/>
            <person name="Bonito G."/>
            <person name="Buee M."/>
            <person name="Carver A."/>
            <person name="Chen C."/>
            <person name="Cichocki N."/>
            <person name="Clum A."/>
            <person name="Culley D."/>
            <person name="Crous P.W."/>
            <person name="Fauchery L."/>
            <person name="Girlanda M."/>
            <person name="Hayes R.D."/>
            <person name="Keri Z."/>
            <person name="LaButti K."/>
            <person name="Lipzen A."/>
            <person name="Lombard V."/>
            <person name="Magnuson J."/>
            <person name="Maillard F."/>
            <person name="Murat C."/>
            <person name="Nolan M."/>
            <person name="Ohm R.A."/>
            <person name="Pangilinan J."/>
            <person name="Pereira M.F."/>
            <person name="Perotto S."/>
            <person name="Peter M."/>
            <person name="Pfister S."/>
            <person name="Riley R."/>
            <person name="Sitrit Y."/>
            <person name="Stielow J.B."/>
            <person name="Szollosi G."/>
            <person name="Zifcakova L."/>
            <person name="Stursova M."/>
            <person name="Spatafora J.W."/>
            <person name="Tedersoo L."/>
            <person name="Vaario L.M."/>
            <person name="Yamada A."/>
            <person name="Yan M."/>
            <person name="Wang P."/>
            <person name="Xu J."/>
            <person name="Bruns T."/>
            <person name="Baldrian P."/>
            <person name="Vilgalys R."/>
            <person name="Dunand C."/>
            <person name="Henrissat B."/>
            <person name="Grigoriev I.V."/>
            <person name="Hibbett D."/>
            <person name="Nagy L.G."/>
            <person name="Martin F.M."/>
        </authorList>
    </citation>
    <scope>NUCLEOTIDE SEQUENCE</scope>
    <source>
        <strain evidence="2">UP504</strain>
    </source>
</reference>
<feature type="compositionally biased region" description="Basic residues" evidence="1">
    <location>
        <begin position="34"/>
        <end position="43"/>
    </location>
</feature>
<comment type="caution">
    <text evidence="2">The sequence shown here is derived from an EMBL/GenBank/DDBJ whole genome shotgun (WGS) entry which is preliminary data.</text>
</comment>
<dbReference type="AlphaFoldDB" id="A0A9P6B4N6"/>
<accession>A0A9P6B4N6</accession>
<dbReference type="Proteomes" id="UP000886523">
    <property type="component" value="Unassembled WGS sequence"/>
</dbReference>
<feature type="region of interest" description="Disordered" evidence="1">
    <location>
        <begin position="1"/>
        <end position="65"/>
    </location>
</feature>
<organism evidence="2 3">
    <name type="scientific">Hydnum rufescens UP504</name>
    <dbReference type="NCBI Taxonomy" id="1448309"/>
    <lineage>
        <taxon>Eukaryota</taxon>
        <taxon>Fungi</taxon>
        <taxon>Dikarya</taxon>
        <taxon>Basidiomycota</taxon>
        <taxon>Agaricomycotina</taxon>
        <taxon>Agaricomycetes</taxon>
        <taxon>Cantharellales</taxon>
        <taxon>Hydnaceae</taxon>
        <taxon>Hydnum</taxon>
    </lineage>
</organism>
<evidence type="ECO:0000313" key="3">
    <source>
        <dbReference type="Proteomes" id="UP000886523"/>
    </source>
</evidence>
<feature type="region of interest" description="Disordered" evidence="1">
    <location>
        <begin position="247"/>
        <end position="302"/>
    </location>
</feature>
<name>A0A9P6B4N6_9AGAM</name>
<dbReference type="EMBL" id="MU128930">
    <property type="protein sequence ID" value="KAF9517654.1"/>
    <property type="molecule type" value="Genomic_DNA"/>
</dbReference>
<gene>
    <name evidence="2" type="ORF">BS47DRAFT_470822</name>
</gene>
<feature type="compositionally biased region" description="Polar residues" evidence="1">
    <location>
        <begin position="247"/>
        <end position="261"/>
    </location>
</feature>
<proteinExistence type="predicted"/>
<evidence type="ECO:0000313" key="2">
    <source>
        <dbReference type="EMBL" id="KAF9517654.1"/>
    </source>
</evidence>
<sequence length="488" mass="52686">MPDCRKPFLLRPIPRNPSRGRAPTRGGSIANTRSRSRSRHSAKQRSPGVTFYRPKALPSTNQGTGSDVMPQLLSAALAAQRSQCGGAVCIGPPPVSDRCYSRSRSTSRSRSGESYRMRMRNLYPVGSPDRSSRMGSVITKNTQTDAGLHLFSPRSCRTQSPAHRGHSPRFGTYLDHNRKLPAHLSCGAVRARSSSRGSSRRSVSSCGARLLPVDHLRTPLNASLRSASVPTRRSLIESSSLITRRSLTPSTFRSASPTADSPMTPPRMGLSSYPLNPPGSEHGQQCSPGLSLDGGESPRRVFDSPLGLDPISLLAPTYNQIDISPSRMPRASFPSKQTGPLDNVSFPLDGPATISKNSLGLLPSGEEDPLRHSDSAMRGLFTRMQSQINDLTKEVSDLRNTHRRSTPSTASVSGSTIGIIPPTPYIAPFPTLPPPVATLEIPHPPPIQSTSPIPPPPPSCIIRRLFVLWCSFATKHDDSSTASSRCFV</sequence>
<evidence type="ECO:0000256" key="1">
    <source>
        <dbReference type="SAM" id="MobiDB-lite"/>
    </source>
</evidence>
<keyword evidence="3" id="KW-1185">Reference proteome</keyword>